<evidence type="ECO:0000256" key="8">
    <source>
        <dbReference type="ARBA" id="ARBA00048807"/>
    </source>
</evidence>
<feature type="active site" description="Charge relay system" evidence="10">
    <location>
        <position position="105"/>
    </location>
</feature>
<evidence type="ECO:0000256" key="6">
    <source>
        <dbReference type="ARBA" id="ARBA00022833"/>
    </source>
</evidence>
<keyword evidence="13" id="KW-1185">Reference proteome</keyword>
<dbReference type="RefSeq" id="WP_150040646.1">
    <property type="nucleotide sequence ID" value="NZ_OW485601.1"/>
</dbReference>
<reference evidence="12 13" key="1">
    <citation type="submission" date="2019-09" db="EMBL/GenBank/DDBJ databases">
        <title>Genome sequence of Rhodovastum atsumiense, a diverse member of the Acetobacteraceae family of non-sulfur purple photosynthetic bacteria.</title>
        <authorList>
            <person name="Meyer T."/>
            <person name="Kyndt J."/>
        </authorList>
    </citation>
    <scope>NUCLEOTIDE SEQUENCE [LARGE SCALE GENOMIC DNA]</scope>
    <source>
        <strain evidence="12 13">DSM 21279</strain>
    </source>
</reference>
<dbReference type="OrthoDB" id="9804698at2"/>
<dbReference type="InterPro" id="IPR038418">
    <property type="entry name" value="6-PTP_synth/QueD_sf"/>
</dbReference>
<evidence type="ECO:0000256" key="11">
    <source>
        <dbReference type="PIRSR" id="PIRSR006113-2"/>
    </source>
</evidence>
<proteinExistence type="inferred from homology"/>
<dbReference type="GO" id="GO:0008616">
    <property type="term" value="P:tRNA queuosine(34) biosynthetic process"/>
    <property type="evidence" value="ECO:0007669"/>
    <property type="project" value="UniProtKB-KW"/>
</dbReference>
<feature type="active site" description="Charge relay system" evidence="10">
    <location>
        <position position="68"/>
    </location>
</feature>
<dbReference type="SUPFAM" id="SSF55620">
    <property type="entry name" value="Tetrahydrobiopterin biosynthesis enzymes-like"/>
    <property type="match status" value="1"/>
</dbReference>
<evidence type="ECO:0000313" key="12">
    <source>
        <dbReference type="EMBL" id="KAA5612274.1"/>
    </source>
</evidence>
<keyword evidence="6 9" id="KW-0862">Zinc</keyword>
<dbReference type="Gene3D" id="3.30.479.10">
    <property type="entry name" value="6-pyruvoyl tetrahydropterin synthase/QueD"/>
    <property type="match status" value="1"/>
</dbReference>
<gene>
    <name evidence="12" type="ORF">F1189_10250</name>
</gene>
<accession>A0A5M6IVE1</accession>
<feature type="active site" description="Proton acceptor" evidence="10">
    <location>
        <position position="24"/>
    </location>
</feature>
<comment type="function">
    <text evidence="1">Catalyzes the conversion of 7,8-dihydroneopterin triphosphate (H2NTP) to 6-carboxy-5,6,7,8-tetrahydropterin (CPH4) and acetaldehyde.</text>
</comment>
<comment type="caution">
    <text evidence="12">The sequence shown here is derived from an EMBL/GenBank/DDBJ whole genome shotgun (WGS) entry which is preliminary data.</text>
</comment>
<dbReference type="PANTHER" id="PTHR12589">
    <property type="entry name" value="PYRUVOYL TETRAHYDROBIOPTERIN SYNTHASE"/>
    <property type="match status" value="1"/>
</dbReference>
<dbReference type="EC" id="4.-.-.-" evidence="9"/>
<dbReference type="UniPathway" id="UPA00391"/>
<dbReference type="EMBL" id="VWPK01000013">
    <property type="protein sequence ID" value="KAA5612274.1"/>
    <property type="molecule type" value="Genomic_DNA"/>
</dbReference>
<comment type="catalytic activity">
    <reaction evidence="8 9">
        <text>7,8-dihydroneopterin 3'-triphosphate + H2O = 6-carboxy-5,6,7,8-tetrahydropterin + triphosphate + acetaldehyde + 2 H(+)</text>
        <dbReference type="Rhea" id="RHEA:27966"/>
        <dbReference type="ChEBI" id="CHEBI:15343"/>
        <dbReference type="ChEBI" id="CHEBI:15377"/>
        <dbReference type="ChEBI" id="CHEBI:15378"/>
        <dbReference type="ChEBI" id="CHEBI:18036"/>
        <dbReference type="ChEBI" id="CHEBI:58462"/>
        <dbReference type="ChEBI" id="CHEBI:61032"/>
        <dbReference type="EC" id="4.1.2.50"/>
    </reaction>
</comment>
<evidence type="ECO:0000256" key="4">
    <source>
        <dbReference type="ARBA" id="ARBA00018141"/>
    </source>
</evidence>
<evidence type="ECO:0000313" key="13">
    <source>
        <dbReference type="Proteomes" id="UP000325255"/>
    </source>
</evidence>
<dbReference type="GO" id="GO:0070497">
    <property type="term" value="F:6-carboxytetrahydropterin synthase activity"/>
    <property type="evidence" value="ECO:0007669"/>
    <property type="project" value="UniProtKB-EC"/>
</dbReference>
<dbReference type="PANTHER" id="PTHR12589:SF7">
    <property type="entry name" value="6-PYRUVOYL TETRAHYDROBIOPTERIN SYNTHASE"/>
    <property type="match status" value="1"/>
</dbReference>
<evidence type="ECO:0000256" key="3">
    <source>
        <dbReference type="ARBA" id="ARBA00008900"/>
    </source>
</evidence>
<keyword evidence="7 9" id="KW-0456">Lyase</keyword>
<dbReference type="PIRSF" id="PIRSF006113">
    <property type="entry name" value="PTP_synth"/>
    <property type="match status" value="1"/>
</dbReference>
<evidence type="ECO:0000256" key="1">
    <source>
        <dbReference type="ARBA" id="ARBA00002285"/>
    </source>
</evidence>
<evidence type="ECO:0000256" key="9">
    <source>
        <dbReference type="PIRNR" id="PIRNR006113"/>
    </source>
</evidence>
<keyword evidence="9" id="KW-0671">Queuosine biosynthesis</keyword>
<dbReference type="Proteomes" id="UP000325255">
    <property type="component" value="Unassembled WGS sequence"/>
</dbReference>
<evidence type="ECO:0000256" key="5">
    <source>
        <dbReference type="ARBA" id="ARBA00022723"/>
    </source>
</evidence>
<dbReference type="AlphaFoldDB" id="A0A5M6IVE1"/>
<evidence type="ECO:0000256" key="7">
    <source>
        <dbReference type="ARBA" id="ARBA00023239"/>
    </source>
</evidence>
<sequence>MRICRAYTLESSHQLTGVPPTHKCSRLHGHQYRVVLTIEGPVDPVSGFVIDFWELDRAFAPLHEQLDHHHLNDVPGLGNPTAELIATWIGERLAIPGLRRVTVYETPDCWAEWDSPA</sequence>
<comment type="similarity">
    <text evidence="3 9">Belongs to the PTPS family. QueD subfamily.</text>
</comment>
<feature type="binding site" evidence="11">
    <location>
        <position position="13"/>
    </location>
    <ligand>
        <name>Zn(2+)</name>
        <dbReference type="ChEBI" id="CHEBI:29105"/>
    </ligand>
</feature>
<feature type="binding site" evidence="11">
    <location>
        <position position="30"/>
    </location>
    <ligand>
        <name>Zn(2+)</name>
        <dbReference type="ChEBI" id="CHEBI:29105"/>
    </ligand>
</feature>
<dbReference type="InterPro" id="IPR007115">
    <property type="entry name" value="6-PTP_synth/QueD"/>
</dbReference>
<name>A0A5M6IVE1_9PROT</name>
<evidence type="ECO:0000256" key="10">
    <source>
        <dbReference type="PIRSR" id="PIRSR006113-1"/>
    </source>
</evidence>
<dbReference type="Pfam" id="PF01242">
    <property type="entry name" value="PTPS"/>
    <property type="match status" value="1"/>
</dbReference>
<keyword evidence="5 9" id="KW-0479">Metal-binding</keyword>
<evidence type="ECO:0000256" key="2">
    <source>
        <dbReference type="ARBA" id="ARBA00005061"/>
    </source>
</evidence>
<organism evidence="12 13">
    <name type="scientific">Rhodovastum atsumiense</name>
    <dbReference type="NCBI Taxonomy" id="504468"/>
    <lineage>
        <taxon>Bacteria</taxon>
        <taxon>Pseudomonadati</taxon>
        <taxon>Pseudomonadota</taxon>
        <taxon>Alphaproteobacteria</taxon>
        <taxon>Acetobacterales</taxon>
        <taxon>Acetobacteraceae</taxon>
        <taxon>Rhodovastum</taxon>
    </lineage>
</organism>
<comment type="pathway">
    <text evidence="2 9">Purine metabolism; 7-cyano-7-deazaguanine biosynthesis.</text>
</comment>
<feature type="binding site" evidence="11">
    <location>
        <position position="28"/>
    </location>
    <ligand>
        <name>Zn(2+)</name>
        <dbReference type="ChEBI" id="CHEBI:29105"/>
    </ligand>
</feature>
<dbReference type="GO" id="GO:0046872">
    <property type="term" value="F:metal ion binding"/>
    <property type="evidence" value="ECO:0007669"/>
    <property type="project" value="UniProtKB-KW"/>
</dbReference>
<protein>
    <recommendedName>
        <fullName evidence="4 9">6-carboxy-5,6,7,8-tetrahydropterin synthase</fullName>
        <ecNumber evidence="9">4.-.-.-</ecNumber>
    </recommendedName>
</protein>
<comment type="cofactor">
    <cofactor evidence="9 11">
        <name>Zn(2+)</name>
        <dbReference type="ChEBI" id="CHEBI:29105"/>
    </cofactor>
    <text evidence="9 11">Binds 1 zinc ion per subunit.</text>
</comment>